<organism evidence="14 15">
    <name type="scientific">Silvimonas terrae</name>
    <dbReference type="NCBI Taxonomy" id="300266"/>
    <lineage>
        <taxon>Bacteria</taxon>
        <taxon>Pseudomonadati</taxon>
        <taxon>Pseudomonadota</taxon>
        <taxon>Betaproteobacteria</taxon>
        <taxon>Neisseriales</taxon>
        <taxon>Chitinibacteraceae</taxon>
        <taxon>Silvimonas</taxon>
    </lineage>
</organism>
<comment type="subunit">
    <text evidence="4">Homodimer.</text>
</comment>
<evidence type="ECO:0000256" key="2">
    <source>
        <dbReference type="ARBA" id="ARBA00001946"/>
    </source>
</evidence>
<reference evidence="14 15" key="1">
    <citation type="submission" date="2020-08" db="EMBL/GenBank/DDBJ databases">
        <title>Genomic Encyclopedia of Type Strains, Phase IV (KMG-IV): sequencing the most valuable type-strain genomes for metagenomic binning, comparative biology and taxonomic classification.</title>
        <authorList>
            <person name="Goeker M."/>
        </authorList>
    </citation>
    <scope>NUCLEOTIDE SEQUENCE [LARGE SCALE GENOMIC DNA]</scope>
    <source>
        <strain evidence="14 15">DSM 18233</strain>
    </source>
</reference>
<feature type="binding site" evidence="11">
    <location>
        <position position="102"/>
    </location>
    <ligand>
        <name>Mg(2+)</name>
        <dbReference type="ChEBI" id="CHEBI:18420"/>
        <label>1</label>
    </ligand>
</feature>
<proteinExistence type="inferred from homology"/>
<dbReference type="GO" id="GO:0046872">
    <property type="term" value="F:metal ion binding"/>
    <property type="evidence" value="ECO:0007669"/>
    <property type="project" value="UniProtKB-KW"/>
</dbReference>
<dbReference type="InterPro" id="IPR000086">
    <property type="entry name" value="NUDIX_hydrolase_dom"/>
</dbReference>
<keyword evidence="7" id="KW-0378">Hydrolase</keyword>
<evidence type="ECO:0000256" key="1">
    <source>
        <dbReference type="ARBA" id="ARBA00000847"/>
    </source>
</evidence>
<comment type="cofactor">
    <cofactor evidence="2 11">
        <name>Mg(2+)</name>
        <dbReference type="ChEBI" id="CHEBI:18420"/>
    </cofactor>
</comment>
<dbReference type="PANTHER" id="PTHR11839:SF18">
    <property type="entry name" value="NUDIX HYDROLASE DOMAIN-CONTAINING PROTEIN"/>
    <property type="match status" value="1"/>
</dbReference>
<evidence type="ECO:0000256" key="8">
    <source>
        <dbReference type="ARBA" id="ARBA00022842"/>
    </source>
</evidence>
<evidence type="ECO:0000313" key="15">
    <source>
        <dbReference type="Proteomes" id="UP000543030"/>
    </source>
</evidence>
<evidence type="ECO:0000259" key="13">
    <source>
        <dbReference type="PROSITE" id="PS51462"/>
    </source>
</evidence>
<dbReference type="PANTHER" id="PTHR11839">
    <property type="entry name" value="UDP/ADP-SUGAR PYROPHOSPHATASE"/>
    <property type="match status" value="1"/>
</dbReference>
<evidence type="ECO:0000256" key="3">
    <source>
        <dbReference type="ARBA" id="ARBA00007275"/>
    </source>
</evidence>
<name>A0A840RJJ1_9NEIS</name>
<accession>A0A840RJJ1</accession>
<keyword evidence="15" id="KW-1185">Reference proteome</keyword>
<feature type="domain" description="Nudix hydrolase" evidence="13">
    <location>
        <begin position="46"/>
        <end position="184"/>
    </location>
</feature>
<dbReference type="GO" id="GO:0006753">
    <property type="term" value="P:nucleoside phosphate metabolic process"/>
    <property type="evidence" value="ECO:0007669"/>
    <property type="project" value="TreeGrafter"/>
</dbReference>
<dbReference type="InterPro" id="IPR015797">
    <property type="entry name" value="NUDIX_hydrolase-like_dom_sf"/>
</dbReference>
<protein>
    <recommendedName>
        <fullName evidence="5">GDP-mannose pyrophosphatase</fullName>
    </recommendedName>
    <alternativeName>
        <fullName evidence="9">GDP-mannose hydrolase</fullName>
    </alternativeName>
    <alternativeName>
        <fullName evidence="10">GDPMK</fullName>
    </alternativeName>
</protein>
<dbReference type="Proteomes" id="UP000543030">
    <property type="component" value="Unassembled WGS sequence"/>
</dbReference>
<evidence type="ECO:0000313" key="14">
    <source>
        <dbReference type="EMBL" id="MBB5192754.1"/>
    </source>
</evidence>
<dbReference type="GO" id="GO:0019693">
    <property type="term" value="P:ribose phosphate metabolic process"/>
    <property type="evidence" value="ECO:0007669"/>
    <property type="project" value="TreeGrafter"/>
</dbReference>
<evidence type="ECO:0000256" key="11">
    <source>
        <dbReference type="PIRSR" id="PIRSR604385-2"/>
    </source>
</evidence>
<feature type="binding site" evidence="11">
    <location>
        <position position="155"/>
    </location>
    <ligand>
        <name>Mg(2+)</name>
        <dbReference type="ChEBI" id="CHEBI:18420"/>
        <label>1</label>
    </ligand>
</feature>
<dbReference type="GO" id="GO:0005829">
    <property type="term" value="C:cytosol"/>
    <property type="evidence" value="ECO:0007669"/>
    <property type="project" value="TreeGrafter"/>
</dbReference>
<comment type="similarity">
    <text evidence="3">Belongs to the Nudix hydrolase family. NudK subfamily.</text>
</comment>
<evidence type="ECO:0000256" key="7">
    <source>
        <dbReference type="ARBA" id="ARBA00022801"/>
    </source>
</evidence>
<dbReference type="NCBIfam" id="NF011585">
    <property type="entry name" value="PRK15009.1"/>
    <property type="match status" value="1"/>
</dbReference>
<evidence type="ECO:0000256" key="4">
    <source>
        <dbReference type="ARBA" id="ARBA00011738"/>
    </source>
</evidence>
<feature type="binding site" evidence="11">
    <location>
        <position position="87"/>
    </location>
    <ligand>
        <name>Mg(2+)</name>
        <dbReference type="ChEBI" id="CHEBI:18420"/>
        <label>1</label>
    </ligand>
</feature>
<dbReference type="RefSeq" id="WP_184102425.1">
    <property type="nucleotide sequence ID" value="NZ_JACHHN010000008.1"/>
</dbReference>
<dbReference type="SUPFAM" id="SSF55811">
    <property type="entry name" value="Nudix"/>
    <property type="match status" value="1"/>
</dbReference>
<dbReference type="NCBIfam" id="TIGR00052">
    <property type="entry name" value="nudix-type nucleoside diphosphatase, YffH/AdpP family"/>
    <property type="match status" value="1"/>
</dbReference>
<comment type="catalytic activity">
    <reaction evidence="1">
        <text>GDP-alpha-D-mannose + H2O = alpha-D-mannose 1-phosphate + GMP + 2 H(+)</text>
        <dbReference type="Rhea" id="RHEA:27978"/>
        <dbReference type="ChEBI" id="CHEBI:15377"/>
        <dbReference type="ChEBI" id="CHEBI:15378"/>
        <dbReference type="ChEBI" id="CHEBI:57527"/>
        <dbReference type="ChEBI" id="CHEBI:58115"/>
        <dbReference type="ChEBI" id="CHEBI:58409"/>
    </reaction>
</comment>
<evidence type="ECO:0000256" key="12">
    <source>
        <dbReference type="PIRSR" id="PIRSR604385-3"/>
    </source>
</evidence>
<sequence length="197" mass="22408">MSNTADRVRIVDVKVLSDDWYVLRKTTFDYQRANGEWQRQSRETYDRGNGATLLLYNLEKHTVVLIRQFRLPTFVNGYHGMLIETAAGLLDQASPEERIRAEVAEETGYQVHEVQKVFEAFMSPGSVTEKLYFFVAQYDDSNRIAGGGGIAEEGEDIEVLELPFERAMRMIKTGEIVDGKTIMLLQYAALNLFNTAP</sequence>
<dbReference type="AlphaFoldDB" id="A0A840RJJ1"/>
<dbReference type="EMBL" id="JACHHN010000008">
    <property type="protein sequence ID" value="MBB5192754.1"/>
    <property type="molecule type" value="Genomic_DNA"/>
</dbReference>
<comment type="caution">
    <text evidence="14">The sequence shown here is derived from an EMBL/GenBank/DDBJ whole genome shotgun (WGS) entry which is preliminary data.</text>
</comment>
<feature type="short sequence motif" description="Nudix box" evidence="12">
    <location>
        <begin position="88"/>
        <end position="109"/>
    </location>
</feature>
<dbReference type="GO" id="GO:0016818">
    <property type="term" value="F:hydrolase activity, acting on acid anhydrides, in phosphorus-containing anhydrides"/>
    <property type="evidence" value="ECO:0007669"/>
    <property type="project" value="InterPro"/>
</dbReference>
<evidence type="ECO:0000256" key="5">
    <source>
        <dbReference type="ARBA" id="ARBA00016377"/>
    </source>
</evidence>
<dbReference type="CDD" id="cd24157">
    <property type="entry name" value="NUDIX_GDPMK"/>
    <property type="match status" value="1"/>
</dbReference>
<dbReference type="InterPro" id="IPR004385">
    <property type="entry name" value="NDP_pyrophosphatase"/>
</dbReference>
<dbReference type="Gene3D" id="3.90.79.10">
    <property type="entry name" value="Nucleoside Triphosphate Pyrophosphohydrolase"/>
    <property type="match status" value="1"/>
</dbReference>
<evidence type="ECO:0000256" key="6">
    <source>
        <dbReference type="ARBA" id="ARBA00022723"/>
    </source>
</evidence>
<evidence type="ECO:0000256" key="10">
    <source>
        <dbReference type="ARBA" id="ARBA00032272"/>
    </source>
</evidence>
<keyword evidence="8 11" id="KW-0460">Magnesium</keyword>
<feature type="binding site" evidence="11">
    <location>
        <position position="106"/>
    </location>
    <ligand>
        <name>Mg(2+)</name>
        <dbReference type="ChEBI" id="CHEBI:18420"/>
        <label>1</label>
    </ligand>
</feature>
<evidence type="ECO:0000256" key="9">
    <source>
        <dbReference type="ARBA" id="ARBA00032162"/>
    </source>
</evidence>
<dbReference type="FunFam" id="3.90.79.10:FF:000010">
    <property type="entry name" value="GDP-mannose pyrophosphatase NudK"/>
    <property type="match status" value="1"/>
</dbReference>
<dbReference type="PROSITE" id="PS51462">
    <property type="entry name" value="NUDIX"/>
    <property type="match status" value="1"/>
</dbReference>
<gene>
    <name evidence="14" type="ORF">HNQ50_003508</name>
</gene>
<keyword evidence="6 11" id="KW-0479">Metal-binding</keyword>